<dbReference type="AlphaFoldDB" id="A0A7W4YGF2"/>
<keyword evidence="1" id="KW-0812">Transmembrane</keyword>
<evidence type="ECO:0000313" key="2">
    <source>
        <dbReference type="EMBL" id="MBB2958623.1"/>
    </source>
</evidence>
<evidence type="ECO:0000313" key="3">
    <source>
        <dbReference type="Proteomes" id="UP000545286"/>
    </source>
</evidence>
<accession>A0A7W4YGF2</accession>
<keyword evidence="3" id="KW-1185">Reference proteome</keyword>
<keyword evidence="1" id="KW-0472">Membrane</keyword>
<protein>
    <recommendedName>
        <fullName evidence="4">MFS transporter</fullName>
    </recommendedName>
</protein>
<proteinExistence type="predicted"/>
<evidence type="ECO:0008006" key="4">
    <source>
        <dbReference type="Google" id="ProtNLM"/>
    </source>
</evidence>
<organism evidence="2 3">
    <name type="scientific">Pseudoclavibacter helvolus</name>
    <dbReference type="NCBI Taxonomy" id="255205"/>
    <lineage>
        <taxon>Bacteria</taxon>
        <taxon>Bacillati</taxon>
        <taxon>Actinomycetota</taxon>
        <taxon>Actinomycetes</taxon>
        <taxon>Micrococcales</taxon>
        <taxon>Microbacteriaceae</taxon>
        <taxon>Pseudoclavibacter</taxon>
    </lineage>
</organism>
<sequence>MTSKPRQVEELRRMLFEVFSASTRRKLILLVLGTTFASVLDLVGVLAMVPLM</sequence>
<comment type="caution">
    <text evidence="2">The sequence shown here is derived from an EMBL/GenBank/DDBJ whole genome shotgun (WGS) entry which is preliminary data.</text>
</comment>
<dbReference type="Proteomes" id="UP000545286">
    <property type="component" value="Unassembled WGS sequence"/>
</dbReference>
<evidence type="ECO:0000256" key="1">
    <source>
        <dbReference type="SAM" id="Phobius"/>
    </source>
</evidence>
<keyword evidence="1" id="KW-1133">Transmembrane helix</keyword>
<dbReference type="RefSeq" id="WP_183625795.1">
    <property type="nucleotide sequence ID" value="NZ_JACHWJ010000004.1"/>
</dbReference>
<name>A0A7W4YGF2_9MICO</name>
<feature type="transmembrane region" description="Helical" evidence="1">
    <location>
        <begin position="27"/>
        <end position="49"/>
    </location>
</feature>
<dbReference type="EMBL" id="JACHWJ010000004">
    <property type="protein sequence ID" value="MBB2958623.1"/>
    <property type="molecule type" value="Genomic_DNA"/>
</dbReference>
<gene>
    <name evidence="2" type="ORF">FHX72_002769</name>
</gene>
<reference evidence="2 3" key="1">
    <citation type="submission" date="2020-08" db="EMBL/GenBank/DDBJ databases">
        <title>Sequencing the genomes of 1000 actinobacteria strains.</title>
        <authorList>
            <person name="Klenk H.-P."/>
        </authorList>
    </citation>
    <scope>NUCLEOTIDE SEQUENCE [LARGE SCALE GENOMIC DNA]</scope>
    <source>
        <strain evidence="2 3">DSM 20419</strain>
    </source>
</reference>